<evidence type="ECO:0000259" key="7">
    <source>
        <dbReference type="PROSITE" id="PS50089"/>
    </source>
</evidence>
<keyword evidence="5" id="KW-0175">Coiled coil</keyword>
<feature type="compositionally biased region" description="Polar residues" evidence="6">
    <location>
        <begin position="11"/>
        <end position="40"/>
    </location>
</feature>
<protein>
    <submittedName>
        <fullName evidence="8">Immediate early protein 2</fullName>
    </submittedName>
</protein>
<feature type="compositionally biased region" description="Low complexity" evidence="6">
    <location>
        <begin position="46"/>
        <end position="62"/>
    </location>
</feature>
<evidence type="ECO:0000256" key="5">
    <source>
        <dbReference type="SAM" id="Coils"/>
    </source>
</evidence>
<dbReference type="GO" id="GO:0008270">
    <property type="term" value="F:zinc ion binding"/>
    <property type="evidence" value="ECO:0007669"/>
    <property type="project" value="UniProtKB-KW"/>
</dbReference>
<feature type="domain" description="RING-type" evidence="7">
    <location>
        <begin position="184"/>
        <end position="232"/>
    </location>
</feature>
<evidence type="ECO:0000256" key="3">
    <source>
        <dbReference type="ARBA" id="ARBA00022833"/>
    </source>
</evidence>
<accession>A0A455KF92</accession>
<evidence type="ECO:0000256" key="4">
    <source>
        <dbReference type="PROSITE-ProRule" id="PRU00175"/>
    </source>
</evidence>
<dbReference type="PROSITE" id="PS50089">
    <property type="entry name" value="ZF_RING_2"/>
    <property type="match status" value="1"/>
</dbReference>
<name>A0A455KF92_9ABAC</name>
<feature type="compositionally biased region" description="Low complexity" evidence="6">
    <location>
        <begin position="98"/>
        <end position="117"/>
    </location>
</feature>
<reference evidence="8" key="1">
    <citation type="submission" date="2018-01" db="EMBL/GenBank/DDBJ databases">
        <title>Biological and molecular characterization of two Anticarsia gemmatalis Multiple Nucleopolyhedrovirus clones exhibiting contrasting virulence variants.</title>
        <authorList>
            <person name="Ferreira B.C."/>
            <person name="Silva A.M.R."/>
            <person name="Melo F.L."/>
            <person name="Sanches M.M."/>
            <person name="Moscardi F."/>
            <person name="Ribeiro B.M."/>
            <person name="Sousa M.L."/>
        </authorList>
    </citation>
    <scope>NUCLEOTIDE SEQUENCE</scope>
    <source>
        <strain evidence="8">Ag-01</strain>
    </source>
</reference>
<feature type="coiled-coil region" evidence="5">
    <location>
        <begin position="276"/>
        <end position="411"/>
    </location>
</feature>
<evidence type="ECO:0000256" key="2">
    <source>
        <dbReference type="ARBA" id="ARBA00022771"/>
    </source>
</evidence>
<keyword evidence="2 4" id="KW-0863">Zinc-finger</keyword>
<dbReference type="SUPFAM" id="SSF57850">
    <property type="entry name" value="RING/U-box"/>
    <property type="match status" value="1"/>
</dbReference>
<feature type="compositionally biased region" description="Basic and acidic residues" evidence="6">
    <location>
        <begin position="70"/>
        <end position="79"/>
    </location>
</feature>
<organism evidence="8">
    <name type="scientific">Anticarsia gemmatalis multiple nucleopolyhedrovirus</name>
    <dbReference type="NCBI Taxonomy" id="268591"/>
    <lineage>
        <taxon>Viruses</taxon>
        <taxon>Viruses incertae sedis</taxon>
        <taxon>Naldaviricetes</taxon>
        <taxon>Lefavirales</taxon>
        <taxon>Baculoviridae</taxon>
        <taxon>Alphabaculovirus</taxon>
        <taxon>Alphabaculovirus angemmatalis</taxon>
    </lineage>
</organism>
<keyword evidence="1" id="KW-0479">Metal-binding</keyword>
<evidence type="ECO:0000256" key="6">
    <source>
        <dbReference type="SAM" id="MobiDB-lite"/>
    </source>
</evidence>
<evidence type="ECO:0000256" key="1">
    <source>
        <dbReference type="ARBA" id="ARBA00022723"/>
    </source>
</evidence>
<proteinExistence type="predicted"/>
<keyword evidence="3" id="KW-0862">Zinc</keyword>
<dbReference type="InterPro" id="IPR001841">
    <property type="entry name" value="Znf_RING"/>
</dbReference>
<dbReference type="EMBL" id="MG746625">
    <property type="protein sequence ID" value="AXE72047.1"/>
    <property type="molecule type" value="Genomic_DNA"/>
</dbReference>
<sequence length="438" mass="50501">MEPDNAYKYSSLRSGKHSSTQEFHQTSSTMSRQINANFSTPRHRVSAGALSRRSSGAARRLSYSPEDEAVPLRRPDPAPRRSAPMPAPRRNRSPVRHPTQSPTQRSASSPAPRSSQPGDEAHQRALRLHESIQDEILPYRSPDYSPVRNSEAFIIDSDDEFEPDFDSDVEIQEVRPEKEITLMCNICSCSFTDLENRNSSFVTSTQCDHAVCIKCYLKIIFSKESYKCSICNRETDCCRMYTETGIQEIKAVNARSDKEAIKKHWGFLRKDNMADKTIELNAIQKLQAELVQLRAETTRAHHNVHMIKSDNQMLKQQLEFKDLELKRESEKRLKLQDDINLITTDHNLITSKNRKLTQLLESKESYNQTLEKELRLKDLELQRECQNVLKLQEENNTLTKATKNLQSQLDAQIAETKLKMEMFAQQHNILMEKFKNSL</sequence>
<feature type="region of interest" description="Disordered" evidence="6">
    <location>
        <begin position="1"/>
        <end position="124"/>
    </location>
</feature>
<dbReference type="InterPro" id="IPR017907">
    <property type="entry name" value="Znf_RING_CS"/>
</dbReference>
<evidence type="ECO:0000313" key="8">
    <source>
        <dbReference type="EMBL" id="AXE72047.1"/>
    </source>
</evidence>
<dbReference type="PROSITE" id="PS00518">
    <property type="entry name" value="ZF_RING_1"/>
    <property type="match status" value="1"/>
</dbReference>